<dbReference type="PANTHER" id="PTHR47271">
    <property type="entry name" value="ARGININE DEIMINASE"/>
    <property type="match status" value="1"/>
</dbReference>
<dbReference type="GO" id="GO:0019546">
    <property type="term" value="P:L-arginine deiminase pathway"/>
    <property type="evidence" value="ECO:0007669"/>
    <property type="project" value="TreeGrafter"/>
</dbReference>
<dbReference type="Proteomes" id="UP000093044">
    <property type="component" value="Chromosome"/>
</dbReference>
<dbReference type="AlphaFoldDB" id="A0A1B2I9C3"/>
<dbReference type="Pfam" id="PF02274">
    <property type="entry name" value="ADI"/>
    <property type="match status" value="1"/>
</dbReference>
<organism evidence="1 2">
    <name type="scientific">Cloacibacillus porcorum</name>
    <dbReference type="NCBI Taxonomy" id="1197717"/>
    <lineage>
        <taxon>Bacteria</taxon>
        <taxon>Thermotogati</taxon>
        <taxon>Synergistota</taxon>
        <taxon>Synergistia</taxon>
        <taxon>Synergistales</taxon>
        <taxon>Synergistaceae</taxon>
        <taxon>Cloacibacillus</taxon>
    </lineage>
</organism>
<sequence>MVLSQMTPKAEPAFHEHEEQLRVWGSQWGVKNDVDQIRTILVHRPGKELGVITEDKYDPQIEALIDKENQWYFRSDKAPDIAAMQEEHDALIRTLEAEDIKVVYMDGSPTDPDAINVRDNGIVINGGIIITRMGIVGEKYGTGRRGEEAYVTRTVANIGMPILHTIQGNGLMEGGSFCLLDEKHAAIGLSYRGNKAAAEQVRQVLAIQNIELVEVPLTGFSLHLDGAIVMVDHDKALVNVERLPFWFLDYLKKLGIKPIFTDYRDGTLGINCLATRPGRVLAYDDAPWTAECLYKNGVDVIPLKYIECRKKGGGIHCGTLPLIRNEK</sequence>
<dbReference type="SUPFAM" id="SSF55909">
    <property type="entry name" value="Pentein"/>
    <property type="match status" value="1"/>
</dbReference>
<dbReference type="Pfam" id="PF19420">
    <property type="entry name" value="DDAH_eukar"/>
    <property type="match status" value="1"/>
</dbReference>
<proteinExistence type="predicted"/>
<dbReference type="EMBL" id="CP016757">
    <property type="protein sequence ID" value="ANZ46545.1"/>
    <property type="molecule type" value="Genomic_DNA"/>
</dbReference>
<name>A0A1B2I9C3_9BACT</name>
<dbReference type="KEGG" id="cpor:BED41_03160"/>
<dbReference type="GO" id="GO:0016990">
    <property type="term" value="F:arginine deiminase activity"/>
    <property type="evidence" value="ECO:0007669"/>
    <property type="project" value="TreeGrafter"/>
</dbReference>
<evidence type="ECO:0000313" key="2">
    <source>
        <dbReference type="Proteomes" id="UP000093044"/>
    </source>
</evidence>
<dbReference type="GO" id="GO:0016740">
    <property type="term" value="F:transferase activity"/>
    <property type="evidence" value="ECO:0007669"/>
    <property type="project" value="UniProtKB-KW"/>
</dbReference>
<keyword evidence="1" id="KW-0808">Transferase</keyword>
<reference evidence="1" key="1">
    <citation type="submission" date="2016-08" db="EMBL/GenBank/DDBJ databases">
        <title>Complete genome of Cloacibacillus porcorum.</title>
        <authorList>
            <person name="Looft T."/>
            <person name="Bayles D.O."/>
            <person name="Alt D.P."/>
        </authorList>
    </citation>
    <scope>NUCLEOTIDE SEQUENCE [LARGE SCALE GENOMIC DNA]</scope>
    <source>
        <strain evidence="1">CL-84</strain>
    </source>
</reference>
<evidence type="ECO:0000313" key="1">
    <source>
        <dbReference type="EMBL" id="ANZ46545.1"/>
    </source>
</evidence>
<protein>
    <submittedName>
        <fullName evidence="1">Amidinotransferase</fullName>
    </submittedName>
</protein>
<dbReference type="Gene3D" id="3.75.10.10">
    <property type="entry name" value="L-arginine/glycine Amidinotransferase, Chain A"/>
    <property type="match status" value="1"/>
</dbReference>
<gene>
    <name evidence="1" type="ORF">BED41_03160</name>
</gene>
<dbReference type="PANTHER" id="PTHR47271:SF2">
    <property type="entry name" value="ARGININE DEIMINASE"/>
    <property type="match status" value="1"/>
</dbReference>
<keyword evidence="2" id="KW-1185">Reference proteome</keyword>
<accession>A0A1B2I9C3</accession>
<dbReference type="STRING" id="1197717.BED41_03160"/>